<dbReference type="GO" id="GO:0016740">
    <property type="term" value="F:transferase activity"/>
    <property type="evidence" value="ECO:0007669"/>
    <property type="project" value="UniProtKB-KW"/>
</dbReference>
<dbReference type="PANTHER" id="PTHR10982:SF21">
    <property type="entry name" value="FATTY ACID SYNTHASE SUBUNIT BETA"/>
    <property type="match status" value="1"/>
</dbReference>
<dbReference type="OrthoDB" id="124857at2759"/>
<organism evidence="4 5">
    <name type="scientific">Phytophthora palmivora</name>
    <dbReference type="NCBI Taxonomy" id="4796"/>
    <lineage>
        <taxon>Eukaryota</taxon>
        <taxon>Sar</taxon>
        <taxon>Stramenopiles</taxon>
        <taxon>Oomycota</taxon>
        <taxon>Peronosporomycetes</taxon>
        <taxon>Peronosporales</taxon>
        <taxon>Peronosporaceae</taxon>
        <taxon>Phytophthora</taxon>
    </lineage>
</organism>
<evidence type="ECO:0000259" key="3">
    <source>
        <dbReference type="Pfam" id="PF16073"/>
    </source>
</evidence>
<proteinExistence type="predicted"/>
<dbReference type="Proteomes" id="UP000237271">
    <property type="component" value="Unassembled WGS sequence"/>
</dbReference>
<evidence type="ECO:0000313" key="5">
    <source>
        <dbReference type="Proteomes" id="UP000237271"/>
    </source>
</evidence>
<name>A0A2P4XSC2_9STRA</name>
<dbReference type="Gene3D" id="3.40.366.10">
    <property type="entry name" value="Malonyl-Coenzyme A Acyl Carrier Protein, domain 2"/>
    <property type="match status" value="1"/>
</dbReference>
<dbReference type="PANTHER" id="PTHR10982">
    <property type="entry name" value="MALONYL COA-ACYL CARRIER PROTEIN TRANSACYLASE"/>
    <property type="match status" value="1"/>
</dbReference>
<keyword evidence="5" id="KW-1185">Reference proteome</keyword>
<dbReference type="InterPro" id="IPR016035">
    <property type="entry name" value="Acyl_Trfase/lysoPLipase"/>
</dbReference>
<feature type="compositionally biased region" description="Low complexity" evidence="2">
    <location>
        <begin position="7"/>
        <end position="36"/>
    </location>
</feature>
<keyword evidence="1" id="KW-0808">Transferase</keyword>
<dbReference type="SUPFAM" id="SSF52151">
    <property type="entry name" value="FabD/lysophospholipase-like"/>
    <property type="match status" value="1"/>
</dbReference>
<feature type="region of interest" description="Disordered" evidence="2">
    <location>
        <begin position="1"/>
        <end position="36"/>
    </location>
</feature>
<feature type="non-terminal residue" evidence="4">
    <location>
        <position position="182"/>
    </location>
</feature>
<dbReference type="InterPro" id="IPR032088">
    <property type="entry name" value="SAT"/>
</dbReference>
<evidence type="ECO:0000313" key="4">
    <source>
        <dbReference type="EMBL" id="POM68442.1"/>
    </source>
</evidence>
<evidence type="ECO:0000256" key="2">
    <source>
        <dbReference type="SAM" id="MobiDB-lite"/>
    </source>
</evidence>
<protein>
    <submittedName>
        <fullName evidence="4">Fatty acid synthase subunit alpha</fullName>
    </submittedName>
</protein>
<evidence type="ECO:0000256" key="1">
    <source>
        <dbReference type="ARBA" id="ARBA00022679"/>
    </source>
</evidence>
<accession>A0A2P4XSC2</accession>
<reference evidence="4 5" key="1">
    <citation type="journal article" date="2017" name="Genome Biol. Evol.">
        <title>Phytophthora megakarya and P. palmivora, closely related causal agents of cacao black pod rot, underwent increases in genome sizes and gene numbers by different mechanisms.</title>
        <authorList>
            <person name="Ali S.S."/>
            <person name="Shao J."/>
            <person name="Lary D.J."/>
            <person name="Kronmiller B."/>
            <person name="Shen D."/>
            <person name="Strem M.D."/>
            <person name="Amoako-Attah I."/>
            <person name="Akrofi A.Y."/>
            <person name="Begoude B.A."/>
            <person name="Ten Hoopen G.M."/>
            <person name="Coulibaly K."/>
            <person name="Kebe B.I."/>
            <person name="Melnick R.L."/>
            <person name="Guiltinan M.J."/>
            <person name="Tyler B.M."/>
            <person name="Meinhardt L.W."/>
            <person name="Bailey B.A."/>
        </authorList>
    </citation>
    <scope>NUCLEOTIDE SEQUENCE [LARGE SCALE GENOMIC DNA]</scope>
    <source>
        <strain evidence="5">sbr112.9</strain>
    </source>
</reference>
<dbReference type="EMBL" id="NCKW01008210">
    <property type="protein sequence ID" value="POM68442.1"/>
    <property type="molecule type" value="Genomic_DNA"/>
</dbReference>
<comment type="caution">
    <text evidence="4">The sequence shown here is derived from an EMBL/GenBank/DDBJ whole genome shotgun (WGS) entry which is preliminary data.</text>
</comment>
<feature type="domain" description="Starter acyltransferase (SAT)" evidence="3">
    <location>
        <begin position="56"/>
        <end position="181"/>
    </location>
</feature>
<dbReference type="AlphaFoldDB" id="A0A2P4XSC2"/>
<dbReference type="InterPro" id="IPR050830">
    <property type="entry name" value="Fungal_FAS"/>
</dbReference>
<sequence>MSEVTESHTTTTTTTTGENTETIVTTTTTTTTTTEETTSVSALADAMDKYTLIPEFGGQGISYWTELQRLYAASETNATRAFIDTAAQALLEESSTEEAKASVAFEAIIDVHSWLKSLEIGDAPAELALDRVYFSMPLLVLTQCANYLNFLDTAGVTHESVVKNSTTAVGHSQGVVSAVIFS</sequence>
<dbReference type="Pfam" id="PF16073">
    <property type="entry name" value="SAT"/>
    <property type="match status" value="1"/>
</dbReference>
<gene>
    <name evidence="4" type="ORF">PHPALM_15399</name>
</gene>
<dbReference type="InterPro" id="IPR001227">
    <property type="entry name" value="Ac_transferase_dom_sf"/>
</dbReference>